<accession>A0AA92WE13</accession>
<proteinExistence type="predicted"/>
<dbReference type="RefSeq" id="WP_117695657.1">
    <property type="nucleotide sequence ID" value="NZ_QSSA01000042.1"/>
</dbReference>
<reference evidence="3 4" key="1">
    <citation type="submission" date="2018-08" db="EMBL/GenBank/DDBJ databases">
        <title>A genome reference for cultivated species of the human gut microbiota.</title>
        <authorList>
            <person name="Zou Y."/>
            <person name="Xue W."/>
            <person name="Luo G."/>
        </authorList>
    </citation>
    <scope>NUCLEOTIDE SEQUENCE [LARGE SCALE GENOMIC DNA]</scope>
    <source>
        <strain evidence="2 4">OF03-3</strain>
        <strain evidence="1 3">TF06-40</strain>
    </source>
</reference>
<dbReference type="AlphaFoldDB" id="A0AA92WE13"/>
<organism evidence="2 4">
    <name type="scientific">Segatella copri</name>
    <dbReference type="NCBI Taxonomy" id="165179"/>
    <lineage>
        <taxon>Bacteria</taxon>
        <taxon>Pseudomonadati</taxon>
        <taxon>Bacteroidota</taxon>
        <taxon>Bacteroidia</taxon>
        <taxon>Bacteroidales</taxon>
        <taxon>Prevotellaceae</taxon>
        <taxon>Segatella</taxon>
    </lineage>
</organism>
<evidence type="ECO:0000313" key="1">
    <source>
        <dbReference type="EMBL" id="RGL55247.1"/>
    </source>
</evidence>
<comment type="caution">
    <text evidence="2">The sequence shown here is derived from an EMBL/GenBank/DDBJ whole genome shotgun (WGS) entry which is preliminary data.</text>
</comment>
<evidence type="ECO:0000313" key="2">
    <source>
        <dbReference type="EMBL" id="RGX92168.1"/>
    </source>
</evidence>
<dbReference type="Proteomes" id="UP000285604">
    <property type="component" value="Unassembled WGS sequence"/>
</dbReference>
<dbReference type="EMBL" id="QSCI01000061">
    <property type="protein sequence ID" value="RGX92168.1"/>
    <property type="molecule type" value="Genomic_DNA"/>
</dbReference>
<gene>
    <name evidence="2" type="ORF">DXA63_11730</name>
    <name evidence="1" type="ORF">DXC61_14020</name>
</gene>
<name>A0AA92WE13_9BACT</name>
<dbReference type="EMBL" id="QSSA01000042">
    <property type="protein sequence ID" value="RGL55247.1"/>
    <property type="molecule type" value="Genomic_DNA"/>
</dbReference>
<evidence type="ECO:0000313" key="4">
    <source>
        <dbReference type="Proteomes" id="UP000285604"/>
    </source>
</evidence>
<dbReference type="Proteomes" id="UP000261187">
    <property type="component" value="Unassembled WGS sequence"/>
</dbReference>
<evidence type="ECO:0000313" key="3">
    <source>
        <dbReference type="Proteomes" id="UP000261187"/>
    </source>
</evidence>
<protein>
    <submittedName>
        <fullName evidence="2">Uncharacterized protein</fullName>
    </submittedName>
</protein>
<sequence>MKIEEVINRAVVIDNIEEEGEAIVDALQKVDVPVDFIRIGSSEGEISAFKHPRELIFADLMLDDNISNLVPNISRLIGIIQRIQPERTKYYGIVLWTKHKEYSNEFLKRIGKATVRNAIADQESTDEEEEIDTSVILNAPPLFILCMDKMNYQVEGSWNFDRLLDDLNTELQKSRIAYFSLAWRKLVNDSIENVLSDIYGLSSNFENHEECLSYILRELSRNETGEKEDINLTSGAYQVFDSLLNSELLSIVKNESLPDLSGITENPFGGDVKTLHRLSAKLNSCFFIESNNLNTQEILPGNIYRILDSKSPLVLHENQVEDVPVDMGDGIFELENTYPRVNIAIELTPPCDHANKKIYSRFVGGYVFDIPIGGFKTSSKAKVKIYQCKKSDKCYPIYPIFVPGDKNVKCIVFDFRCLWTLTDTEIKNEDKYKLWFKAKPGLFADVLQKFSSHASRLGLNDIHLERIK</sequence>